<protein>
    <submittedName>
        <fullName evidence="2">Ribosomal protein L7Ae-like RNA K-turn-binding protein</fullName>
    </submittedName>
</protein>
<feature type="domain" description="Ribosomal protein eL8/eL30/eS12/Gadd45" evidence="1">
    <location>
        <begin position="7"/>
        <end position="82"/>
    </location>
</feature>
<keyword evidence="3" id="KW-1185">Reference proteome</keyword>
<dbReference type="InterPro" id="IPR029064">
    <property type="entry name" value="Ribosomal_eL30-like_sf"/>
</dbReference>
<evidence type="ECO:0000313" key="3">
    <source>
        <dbReference type="Proteomes" id="UP000767854"/>
    </source>
</evidence>
<evidence type="ECO:0000259" key="1">
    <source>
        <dbReference type="Pfam" id="PF01248"/>
    </source>
</evidence>
<evidence type="ECO:0000313" key="2">
    <source>
        <dbReference type="EMBL" id="MBM7560628.1"/>
    </source>
</evidence>
<dbReference type="Gene3D" id="3.30.1330.30">
    <property type="match status" value="1"/>
</dbReference>
<comment type="caution">
    <text evidence="2">The sequence shown here is derived from an EMBL/GenBank/DDBJ whole genome shotgun (WGS) entry which is preliminary data.</text>
</comment>
<dbReference type="InterPro" id="IPR004038">
    <property type="entry name" value="Ribosomal_eL8/eL30/eS12/Gad45"/>
</dbReference>
<reference evidence="2 3" key="1">
    <citation type="submission" date="2021-01" db="EMBL/GenBank/DDBJ databases">
        <title>Genomic Encyclopedia of Type Strains, Phase IV (KMG-IV): sequencing the most valuable type-strain genomes for metagenomic binning, comparative biology and taxonomic classification.</title>
        <authorList>
            <person name="Goeker M."/>
        </authorList>
    </citation>
    <scope>NUCLEOTIDE SEQUENCE [LARGE SCALE GENOMIC DNA]</scope>
    <source>
        <strain evidence="2 3">DSM 24436</strain>
    </source>
</reference>
<name>A0ABS2MML5_9FIRM</name>
<proteinExistence type="predicted"/>
<accession>A0ABS2MML5</accession>
<sequence length="103" mass="11348">MNNSNHVLSLLGLARRAGNIITGQTLCIEGVKSKKVSLLIIAGDLNETTRYKMSQLCETEGVEYRIFSNKADLSHAVGKENYGLFGVTNKKFSRAIIDKMEAL</sequence>
<gene>
    <name evidence="2" type="ORF">JOC49_000137</name>
</gene>
<dbReference type="SUPFAM" id="SSF55315">
    <property type="entry name" value="L30e-like"/>
    <property type="match status" value="1"/>
</dbReference>
<dbReference type="Proteomes" id="UP000767854">
    <property type="component" value="Unassembled WGS sequence"/>
</dbReference>
<organism evidence="2 3">
    <name type="scientific">Fusibacter tunisiensis</name>
    <dbReference type="NCBI Taxonomy" id="1008308"/>
    <lineage>
        <taxon>Bacteria</taxon>
        <taxon>Bacillati</taxon>
        <taxon>Bacillota</taxon>
        <taxon>Clostridia</taxon>
        <taxon>Eubacteriales</taxon>
        <taxon>Eubacteriales Family XII. Incertae Sedis</taxon>
        <taxon>Fusibacter</taxon>
    </lineage>
</organism>
<dbReference type="Pfam" id="PF01248">
    <property type="entry name" value="Ribosomal_L7Ae"/>
    <property type="match status" value="1"/>
</dbReference>
<dbReference type="RefSeq" id="WP_204661175.1">
    <property type="nucleotide sequence ID" value="NZ_JAFBDT010000001.1"/>
</dbReference>
<dbReference type="EMBL" id="JAFBDT010000001">
    <property type="protein sequence ID" value="MBM7560628.1"/>
    <property type="molecule type" value="Genomic_DNA"/>
</dbReference>